<dbReference type="InterPro" id="IPR036875">
    <property type="entry name" value="Znf_CCHC_sf"/>
</dbReference>
<dbReference type="SMART" id="SM00343">
    <property type="entry name" value="ZnF_C2HC"/>
    <property type="match status" value="1"/>
</dbReference>
<dbReference type="Proteomes" id="UP000486351">
    <property type="component" value="Unassembled WGS sequence"/>
</dbReference>
<feature type="region of interest" description="Disordered" evidence="2">
    <location>
        <begin position="95"/>
        <end position="122"/>
    </location>
</feature>
<dbReference type="EMBL" id="QXFY01000048">
    <property type="protein sequence ID" value="KAE9360368.1"/>
    <property type="molecule type" value="Genomic_DNA"/>
</dbReference>
<comment type="caution">
    <text evidence="4">The sequence shown here is derived from an EMBL/GenBank/DDBJ whole genome shotgun (WGS) entry which is preliminary data.</text>
</comment>
<evidence type="ECO:0000256" key="1">
    <source>
        <dbReference type="PROSITE-ProRule" id="PRU00047"/>
    </source>
</evidence>
<evidence type="ECO:0000256" key="2">
    <source>
        <dbReference type="SAM" id="MobiDB-lite"/>
    </source>
</evidence>
<name>A0A6G0SJ45_9STRA</name>
<keyword evidence="1" id="KW-0862">Zinc</keyword>
<dbReference type="InterPro" id="IPR001878">
    <property type="entry name" value="Znf_CCHC"/>
</dbReference>
<protein>
    <recommendedName>
        <fullName evidence="3">CCHC-type domain-containing protein</fullName>
    </recommendedName>
</protein>
<dbReference type="GO" id="GO:0003676">
    <property type="term" value="F:nucleic acid binding"/>
    <property type="evidence" value="ECO:0007669"/>
    <property type="project" value="InterPro"/>
</dbReference>
<evidence type="ECO:0000313" key="5">
    <source>
        <dbReference type="Proteomes" id="UP000486351"/>
    </source>
</evidence>
<dbReference type="PROSITE" id="PS50158">
    <property type="entry name" value="ZF_CCHC"/>
    <property type="match status" value="1"/>
</dbReference>
<evidence type="ECO:0000259" key="3">
    <source>
        <dbReference type="PROSITE" id="PS50158"/>
    </source>
</evidence>
<sequence length="122" mass="13465">MVQADSESRDDSASSATPPSPQRKKPRMVNGRAKAPVRAVKTETQPIDVESRADRRTATDTRCYACGAIGHFARECPDPEAKARNDAYLASRVITSSQNAGNDDRTQLGEYRVRNDQWIPSD</sequence>
<gene>
    <name evidence="4" type="ORF">PF008_g1854</name>
</gene>
<dbReference type="SUPFAM" id="SSF57756">
    <property type="entry name" value="Retrovirus zinc finger-like domains"/>
    <property type="match status" value="1"/>
</dbReference>
<feature type="region of interest" description="Disordered" evidence="2">
    <location>
        <begin position="1"/>
        <end position="56"/>
    </location>
</feature>
<proteinExistence type="predicted"/>
<dbReference type="Pfam" id="PF00098">
    <property type="entry name" value="zf-CCHC"/>
    <property type="match status" value="1"/>
</dbReference>
<dbReference type="AlphaFoldDB" id="A0A6G0SJ45"/>
<feature type="compositionally biased region" description="Basic and acidic residues" evidence="2">
    <location>
        <begin position="1"/>
        <end position="12"/>
    </location>
</feature>
<accession>A0A6G0SJ45</accession>
<dbReference type="Gene3D" id="4.10.60.10">
    <property type="entry name" value="Zinc finger, CCHC-type"/>
    <property type="match status" value="1"/>
</dbReference>
<dbReference type="GO" id="GO:0008270">
    <property type="term" value="F:zinc ion binding"/>
    <property type="evidence" value="ECO:0007669"/>
    <property type="project" value="UniProtKB-KW"/>
</dbReference>
<feature type="domain" description="CCHC-type" evidence="3">
    <location>
        <begin position="62"/>
        <end position="78"/>
    </location>
</feature>
<reference evidence="4 5" key="1">
    <citation type="submission" date="2018-09" db="EMBL/GenBank/DDBJ databases">
        <title>Genomic investigation of the strawberry pathogen Phytophthora fragariae indicates pathogenicity is determined by transcriptional variation in three key races.</title>
        <authorList>
            <person name="Adams T.M."/>
            <person name="Armitage A.D."/>
            <person name="Sobczyk M.K."/>
            <person name="Bates H.J."/>
            <person name="Dunwell J.M."/>
            <person name="Nellist C.F."/>
            <person name="Harrison R.J."/>
        </authorList>
    </citation>
    <scope>NUCLEOTIDE SEQUENCE [LARGE SCALE GENOMIC DNA]</scope>
    <source>
        <strain evidence="4 5">NOV-77</strain>
    </source>
</reference>
<organism evidence="4 5">
    <name type="scientific">Phytophthora fragariae</name>
    <dbReference type="NCBI Taxonomy" id="53985"/>
    <lineage>
        <taxon>Eukaryota</taxon>
        <taxon>Sar</taxon>
        <taxon>Stramenopiles</taxon>
        <taxon>Oomycota</taxon>
        <taxon>Peronosporomycetes</taxon>
        <taxon>Peronosporales</taxon>
        <taxon>Peronosporaceae</taxon>
        <taxon>Phytophthora</taxon>
    </lineage>
</organism>
<feature type="compositionally biased region" description="Basic and acidic residues" evidence="2">
    <location>
        <begin position="102"/>
        <end position="115"/>
    </location>
</feature>
<evidence type="ECO:0000313" key="4">
    <source>
        <dbReference type="EMBL" id="KAE9360368.1"/>
    </source>
</evidence>
<keyword evidence="1" id="KW-0479">Metal-binding</keyword>
<keyword evidence="1" id="KW-0863">Zinc-finger</keyword>